<reference evidence="8" key="2">
    <citation type="journal article" date="2020" name="Microbiol. Resour. Announc.">
        <title>Complete Genome Sequence of Faecalibacillus intestinalis JCM 34082, Isolated from Feces from a Healthy Japanese Female.</title>
        <authorList>
            <person name="Sakamoto M."/>
            <person name="Ikeyama N."/>
            <person name="Toyoda A."/>
            <person name="Murakami T."/>
            <person name="Mori H."/>
            <person name="Ohkuma M."/>
        </authorList>
    </citation>
    <scope>NUCLEOTIDE SEQUENCE</scope>
    <source>
        <strain evidence="8">14EGH31</strain>
    </source>
</reference>
<evidence type="ECO:0000313" key="10">
    <source>
        <dbReference type="Proteomes" id="UP000240974"/>
    </source>
</evidence>
<reference evidence="11" key="3">
    <citation type="submission" date="2020-09" db="EMBL/GenBank/DDBJ databases">
        <title>Complete genome sequencing of Faecalibacillus intestinalis strain 14EGH31.</title>
        <authorList>
            <person name="Sakamoto M."/>
            <person name="Murakami T."/>
            <person name="Mori H."/>
        </authorList>
    </citation>
    <scope>NUCLEOTIDE SEQUENCE [LARGE SCALE GENOMIC DNA]</scope>
    <source>
        <strain evidence="11">14EGH31</strain>
    </source>
</reference>
<evidence type="ECO:0000256" key="4">
    <source>
        <dbReference type="ARBA" id="ARBA00023235"/>
    </source>
</evidence>
<dbReference type="GO" id="GO:0003723">
    <property type="term" value="F:RNA binding"/>
    <property type="evidence" value="ECO:0007669"/>
    <property type="project" value="InterPro"/>
</dbReference>
<dbReference type="GeneID" id="70580022"/>
<dbReference type="Gene3D" id="3.30.2350.10">
    <property type="entry name" value="Pseudouridine synthase"/>
    <property type="match status" value="1"/>
</dbReference>
<sequence length="280" mass="31257">MDGILLINKPAGYTSHDIVGIVRKKLHTKKVGHCGTLDPDATGVLVVCVNKATKAIQFLMSDTKVYRATLSLGKSTDTYDASGKILEEKEVGQISKAQVIDVLNSFLGKSKQKPPIYSAIKVNGKKLYEYARNGEEVEIKERDIEIMMIELIDFSNNEIVFDVKCSKGTYIRSLCVDIAKKLGYPGHMSHLERRQAGRFLITDCITLEQLENDDYSLHSIDDALCGFPQLKLDDPTPVYHGKQIKSDLTGQVAIYDNQNHLLAIYESTGQGYLKNVRGLW</sequence>
<evidence type="ECO:0000259" key="7">
    <source>
        <dbReference type="Pfam" id="PF16198"/>
    </source>
</evidence>
<dbReference type="GO" id="GO:0160148">
    <property type="term" value="F:tRNA pseudouridine(55) synthase activity"/>
    <property type="evidence" value="ECO:0007669"/>
    <property type="project" value="UniProtKB-EC"/>
</dbReference>
<dbReference type="FunFam" id="3.30.2350.10:FF:000011">
    <property type="entry name" value="tRNA pseudouridine synthase B"/>
    <property type="match status" value="1"/>
</dbReference>
<gene>
    <name evidence="5 9" type="primary">truB</name>
    <name evidence="9" type="ORF">C7U54_04765</name>
    <name evidence="8" type="ORF">Fi14EGH31_15910</name>
</gene>
<dbReference type="KEGG" id="fit:Fi14EGH31_15910"/>
<evidence type="ECO:0000313" key="8">
    <source>
        <dbReference type="EMBL" id="BCL57879.1"/>
    </source>
</evidence>
<keyword evidence="3 5" id="KW-0819">tRNA processing</keyword>
<comment type="function">
    <text evidence="5">Responsible for synthesis of pseudouridine from uracil-55 in the psi GC loop of transfer RNAs.</text>
</comment>
<feature type="domain" description="tRNA pseudouridylate synthase B C-terminal" evidence="7">
    <location>
        <begin position="172"/>
        <end position="212"/>
    </location>
</feature>
<organism evidence="9 10">
    <name type="scientific">Faecalibacillus intestinalis</name>
    <dbReference type="NCBI Taxonomy" id="1982626"/>
    <lineage>
        <taxon>Bacteria</taxon>
        <taxon>Bacillati</taxon>
        <taxon>Bacillota</taxon>
        <taxon>Erysipelotrichia</taxon>
        <taxon>Erysipelotrichales</taxon>
        <taxon>Coprobacillaceae</taxon>
        <taxon>Faecalibacillus</taxon>
    </lineage>
</organism>
<dbReference type="HAMAP" id="MF_01080">
    <property type="entry name" value="TruB_bact"/>
    <property type="match status" value="1"/>
</dbReference>
<dbReference type="InterPro" id="IPR020103">
    <property type="entry name" value="PsdUridine_synth_cat_dom_sf"/>
</dbReference>
<dbReference type="PANTHER" id="PTHR13767:SF2">
    <property type="entry name" value="PSEUDOURIDYLATE SYNTHASE TRUB1"/>
    <property type="match status" value="1"/>
</dbReference>
<dbReference type="EC" id="5.4.99.25" evidence="5"/>
<comment type="similarity">
    <text evidence="2 5">Belongs to the pseudouridine synthase TruB family. Type 1 subfamily.</text>
</comment>
<dbReference type="PANTHER" id="PTHR13767">
    <property type="entry name" value="TRNA-PSEUDOURIDINE SYNTHASE"/>
    <property type="match status" value="1"/>
</dbReference>
<dbReference type="GO" id="GO:0031119">
    <property type="term" value="P:tRNA pseudouridine synthesis"/>
    <property type="evidence" value="ECO:0007669"/>
    <property type="project" value="UniProtKB-UniRule"/>
</dbReference>
<evidence type="ECO:0000256" key="3">
    <source>
        <dbReference type="ARBA" id="ARBA00022694"/>
    </source>
</evidence>
<dbReference type="RefSeq" id="WP_022001490.1">
    <property type="nucleotide sequence ID" value="NZ_AP024085.1"/>
</dbReference>
<reference evidence="9 10" key="1">
    <citation type="journal article" date="2019" name="Int. J. Syst. Evol. Microbiol.">
        <title>Faecalibacillus intestinalis gen. nov., sp. nov. and Faecalibacillus faecis sp. nov., isolated from human faeces.</title>
        <authorList>
            <person name="Seo B."/>
            <person name="Jeon K."/>
            <person name="Baek I."/>
            <person name="Lee Y.M."/>
            <person name="Baek K."/>
            <person name="Ko G."/>
        </authorList>
    </citation>
    <scope>NUCLEOTIDE SEQUENCE [LARGE SCALE GENOMIC DNA]</scope>
    <source>
        <strain evidence="9 10">SNUG30099</strain>
    </source>
</reference>
<dbReference type="EMBL" id="PYLQ01000004">
    <property type="protein sequence ID" value="PST42585.1"/>
    <property type="molecule type" value="Genomic_DNA"/>
</dbReference>
<proteinExistence type="inferred from homology"/>
<dbReference type="Proteomes" id="UP000240974">
    <property type="component" value="Unassembled WGS sequence"/>
</dbReference>
<evidence type="ECO:0000259" key="6">
    <source>
        <dbReference type="Pfam" id="PF01509"/>
    </source>
</evidence>
<dbReference type="GO" id="GO:1990481">
    <property type="term" value="P:mRNA pseudouridine synthesis"/>
    <property type="evidence" value="ECO:0007669"/>
    <property type="project" value="TreeGrafter"/>
</dbReference>
<name>A0A2T3G4V9_9FIRM</name>
<dbReference type="Pfam" id="PF16198">
    <property type="entry name" value="TruB_C_2"/>
    <property type="match status" value="1"/>
</dbReference>
<evidence type="ECO:0000313" key="11">
    <source>
        <dbReference type="Proteomes" id="UP000593842"/>
    </source>
</evidence>
<feature type="domain" description="Pseudouridine synthase II N-terminal" evidence="6">
    <location>
        <begin position="23"/>
        <end position="171"/>
    </location>
</feature>
<dbReference type="InterPro" id="IPR032819">
    <property type="entry name" value="TruB_C"/>
</dbReference>
<evidence type="ECO:0000256" key="1">
    <source>
        <dbReference type="ARBA" id="ARBA00000385"/>
    </source>
</evidence>
<evidence type="ECO:0000313" key="9">
    <source>
        <dbReference type="EMBL" id="PST42585.1"/>
    </source>
</evidence>
<comment type="catalytic activity">
    <reaction evidence="1 5">
        <text>uridine(55) in tRNA = pseudouridine(55) in tRNA</text>
        <dbReference type="Rhea" id="RHEA:42532"/>
        <dbReference type="Rhea" id="RHEA-COMP:10101"/>
        <dbReference type="Rhea" id="RHEA-COMP:10102"/>
        <dbReference type="ChEBI" id="CHEBI:65314"/>
        <dbReference type="ChEBI" id="CHEBI:65315"/>
        <dbReference type="EC" id="5.4.99.25"/>
    </reaction>
</comment>
<dbReference type="AlphaFoldDB" id="A0A2T3G4V9"/>
<dbReference type="EMBL" id="AP024085">
    <property type="protein sequence ID" value="BCL57879.1"/>
    <property type="molecule type" value="Genomic_DNA"/>
</dbReference>
<evidence type="ECO:0000256" key="5">
    <source>
        <dbReference type="HAMAP-Rule" id="MF_01080"/>
    </source>
</evidence>
<protein>
    <recommendedName>
        <fullName evidence="5">tRNA pseudouridine synthase B</fullName>
        <ecNumber evidence="5">5.4.99.25</ecNumber>
    </recommendedName>
    <alternativeName>
        <fullName evidence="5">tRNA pseudouridine(55) synthase</fullName>
        <shortName evidence="5">Psi55 synthase</shortName>
    </alternativeName>
    <alternativeName>
        <fullName evidence="5">tRNA pseudouridylate synthase</fullName>
    </alternativeName>
    <alternativeName>
        <fullName evidence="5">tRNA-uridine isomerase</fullName>
    </alternativeName>
</protein>
<dbReference type="InterPro" id="IPR002501">
    <property type="entry name" value="PsdUridine_synth_N"/>
</dbReference>
<keyword evidence="10" id="KW-1185">Reference proteome</keyword>
<dbReference type="CDD" id="cd02573">
    <property type="entry name" value="PseudoU_synth_EcTruB"/>
    <property type="match status" value="1"/>
</dbReference>
<dbReference type="InterPro" id="IPR014780">
    <property type="entry name" value="tRNA_psdUridine_synth_TruB"/>
</dbReference>
<accession>A0A2T3G4V9</accession>
<dbReference type="Pfam" id="PF01509">
    <property type="entry name" value="TruB_N"/>
    <property type="match status" value="1"/>
</dbReference>
<keyword evidence="4 5" id="KW-0413">Isomerase</keyword>
<dbReference type="SUPFAM" id="SSF55120">
    <property type="entry name" value="Pseudouridine synthase"/>
    <property type="match status" value="1"/>
</dbReference>
<dbReference type="Proteomes" id="UP000593842">
    <property type="component" value="Chromosome"/>
</dbReference>
<feature type="active site" description="Nucleophile" evidence="5">
    <location>
        <position position="38"/>
    </location>
</feature>
<evidence type="ECO:0000256" key="2">
    <source>
        <dbReference type="ARBA" id="ARBA00005642"/>
    </source>
</evidence>
<dbReference type="NCBIfam" id="TIGR00431">
    <property type="entry name" value="TruB"/>
    <property type="match status" value="1"/>
</dbReference>